<proteinExistence type="predicted"/>
<dbReference type="AlphaFoldDB" id="A0A383APY8"/>
<keyword evidence="2" id="KW-1133">Transmembrane helix</keyword>
<feature type="non-terminal residue" evidence="3">
    <location>
        <position position="67"/>
    </location>
</feature>
<feature type="region of interest" description="Disordered" evidence="1">
    <location>
        <begin position="1"/>
        <end position="32"/>
    </location>
</feature>
<name>A0A383APY8_9ZZZZ</name>
<evidence type="ECO:0000313" key="3">
    <source>
        <dbReference type="EMBL" id="SVE09754.1"/>
    </source>
</evidence>
<evidence type="ECO:0000256" key="1">
    <source>
        <dbReference type="SAM" id="MobiDB-lite"/>
    </source>
</evidence>
<accession>A0A383APY8</accession>
<keyword evidence="2" id="KW-0812">Transmembrane</keyword>
<gene>
    <name evidence="3" type="ORF">METZ01_LOCUS462608</name>
</gene>
<organism evidence="3">
    <name type="scientific">marine metagenome</name>
    <dbReference type="NCBI Taxonomy" id="408172"/>
    <lineage>
        <taxon>unclassified sequences</taxon>
        <taxon>metagenomes</taxon>
        <taxon>ecological metagenomes</taxon>
    </lineage>
</organism>
<evidence type="ECO:0000256" key="2">
    <source>
        <dbReference type="SAM" id="Phobius"/>
    </source>
</evidence>
<feature type="transmembrane region" description="Helical" evidence="2">
    <location>
        <begin position="38"/>
        <end position="59"/>
    </location>
</feature>
<keyword evidence="2" id="KW-0472">Membrane</keyword>
<dbReference type="EMBL" id="UINC01193914">
    <property type="protein sequence ID" value="SVE09754.1"/>
    <property type="molecule type" value="Genomic_DNA"/>
</dbReference>
<sequence>MHMMSDCVMLPDSRDSRITEGPRLPKPPQPRRRGSLEFYEWIVLILFLGSLGLAVATSYDLDPDNVG</sequence>
<protein>
    <submittedName>
        <fullName evidence="3">Uncharacterized protein</fullName>
    </submittedName>
</protein>
<reference evidence="3" key="1">
    <citation type="submission" date="2018-05" db="EMBL/GenBank/DDBJ databases">
        <authorList>
            <person name="Lanie J.A."/>
            <person name="Ng W.-L."/>
            <person name="Kazmierczak K.M."/>
            <person name="Andrzejewski T.M."/>
            <person name="Davidsen T.M."/>
            <person name="Wayne K.J."/>
            <person name="Tettelin H."/>
            <person name="Glass J.I."/>
            <person name="Rusch D."/>
            <person name="Podicherti R."/>
            <person name="Tsui H.-C.T."/>
            <person name="Winkler M.E."/>
        </authorList>
    </citation>
    <scope>NUCLEOTIDE SEQUENCE</scope>
</reference>